<keyword evidence="1 4" id="KW-0812">Transmembrane</keyword>
<feature type="transmembrane region" description="Helical" evidence="4">
    <location>
        <begin position="215"/>
        <end position="236"/>
    </location>
</feature>
<dbReference type="PANTHER" id="PTHR23526">
    <property type="entry name" value="INTEGRAL MEMBRANE TRANSPORT PROTEIN-RELATED"/>
    <property type="match status" value="1"/>
</dbReference>
<accession>A0A0J5P7W2</accession>
<evidence type="ECO:0000313" key="5">
    <source>
        <dbReference type="EMBL" id="KMK51589.1"/>
    </source>
</evidence>
<dbReference type="EMBL" id="JWIZ01000028">
    <property type="protein sequence ID" value="KMK51589.1"/>
    <property type="molecule type" value="Genomic_DNA"/>
</dbReference>
<proteinExistence type="predicted"/>
<evidence type="ECO:0000256" key="2">
    <source>
        <dbReference type="ARBA" id="ARBA00022989"/>
    </source>
</evidence>
<feature type="transmembrane region" description="Helical" evidence="4">
    <location>
        <begin position="134"/>
        <end position="155"/>
    </location>
</feature>
<dbReference type="AlphaFoldDB" id="A0A0J5P7W2"/>
<dbReference type="PATRIC" id="fig|67855.3.peg.975"/>
<feature type="transmembrane region" description="Helical" evidence="4">
    <location>
        <begin position="72"/>
        <end position="91"/>
    </location>
</feature>
<gene>
    <name evidence="5" type="ORF">RO21_05540</name>
</gene>
<feature type="transmembrane region" description="Helical" evidence="4">
    <location>
        <begin position="299"/>
        <end position="325"/>
    </location>
</feature>
<feature type="transmembrane region" description="Helical" evidence="4">
    <location>
        <begin position="161"/>
        <end position="182"/>
    </location>
</feature>
<dbReference type="InterPro" id="IPR036259">
    <property type="entry name" value="MFS_trans_sf"/>
</dbReference>
<sequence length="392" mass="43146">MLKINKNNGYLFLSLLLGSFSDEAAQMIFALNLSNAEQIYITSLLLILGMVGGIIANTLFSQISQKLGIKKIIFICLMLESLLIVLSSFIYSQILYLFIAFSLGLLGGMLWSAVLIMVPLITQNEEELNTVNKYTHLIRNMGFMIGPIIGGFISSFSDHQIALFLVGLSTFLASLVMVKVSLHSSVQQQPNISKKAINGFHSIYYLLLERKIRCVLLPLIFTIISISTLSVLIIVYMIDIIKLDAEKYGLYSALFSLSLAVSPLILTKPISKLGEACGACISATFIGVGLCMLSITENYILLLCWGIFTAAFNGTQNTIMSAFMLKNIAIEHRENYMPAYGLILQISVFIGFLLSMFVSSQQIHTTFILLGTLTVTAGLLGAYVNYQPATQN</sequence>
<dbReference type="Pfam" id="PF07690">
    <property type="entry name" value="MFS_1"/>
    <property type="match status" value="1"/>
</dbReference>
<feature type="transmembrane region" description="Helical" evidence="4">
    <location>
        <begin position="40"/>
        <end position="60"/>
    </location>
</feature>
<feature type="transmembrane region" description="Helical" evidence="4">
    <location>
        <begin position="273"/>
        <end position="293"/>
    </location>
</feature>
<evidence type="ECO:0000256" key="3">
    <source>
        <dbReference type="ARBA" id="ARBA00023136"/>
    </source>
</evidence>
<dbReference type="STRING" id="67855.RO21_05540"/>
<feature type="transmembrane region" description="Helical" evidence="4">
    <location>
        <begin position="337"/>
        <end position="357"/>
    </location>
</feature>
<dbReference type="RefSeq" id="WP_047976801.1">
    <property type="nucleotide sequence ID" value="NZ_JWIZ01000028.1"/>
</dbReference>
<evidence type="ECO:0000256" key="4">
    <source>
        <dbReference type="SAM" id="Phobius"/>
    </source>
</evidence>
<feature type="transmembrane region" description="Helical" evidence="4">
    <location>
        <begin position="97"/>
        <end position="122"/>
    </location>
</feature>
<dbReference type="PANTHER" id="PTHR23526:SF4">
    <property type="entry name" value="INTEGRAL MEMBRANE TRANSPORT PROTEIN"/>
    <property type="match status" value="1"/>
</dbReference>
<dbReference type="InterPro" id="IPR052528">
    <property type="entry name" value="Sugar_transport-like"/>
</dbReference>
<keyword evidence="3 4" id="KW-0472">Membrane</keyword>
<name>A0A0J5P7W2_9PAST</name>
<feature type="transmembrane region" description="Helical" evidence="4">
    <location>
        <begin position="363"/>
        <end position="386"/>
    </location>
</feature>
<organism evidence="5 6">
    <name type="scientific">Muribacter muris</name>
    <dbReference type="NCBI Taxonomy" id="67855"/>
    <lineage>
        <taxon>Bacteria</taxon>
        <taxon>Pseudomonadati</taxon>
        <taxon>Pseudomonadota</taxon>
        <taxon>Gammaproteobacteria</taxon>
        <taxon>Pasteurellales</taxon>
        <taxon>Pasteurellaceae</taxon>
        <taxon>Muribacter</taxon>
    </lineage>
</organism>
<dbReference type="GO" id="GO:0022857">
    <property type="term" value="F:transmembrane transporter activity"/>
    <property type="evidence" value="ECO:0007669"/>
    <property type="project" value="InterPro"/>
</dbReference>
<dbReference type="InterPro" id="IPR011701">
    <property type="entry name" value="MFS"/>
</dbReference>
<evidence type="ECO:0008006" key="7">
    <source>
        <dbReference type="Google" id="ProtNLM"/>
    </source>
</evidence>
<dbReference type="Gene3D" id="1.20.1250.20">
    <property type="entry name" value="MFS general substrate transporter like domains"/>
    <property type="match status" value="2"/>
</dbReference>
<reference evidence="5 6" key="1">
    <citation type="submission" date="2014-12" db="EMBL/GenBank/DDBJ databases">
        <title>Reclassification of Actinobacillus muris as Muribacter muris.</title>
        <authorList>
            <person name="Christensen H."/>
            <person name="Nicklas W."/>
            <person name="Bisgaard M."/>
        </authorList>
    </citation>
    <scope>NUCLEOTIDE SEQUENCE [LARGE SCALE GENOMIC DNA]</scope>
    <source>
        <strain evidence="5 6">Ackerman80-443D</strain>
    </source>
</reference>
<feature type="transmembrane region" description="Helical" evidence="4">
    <location>
        <begin position="248"/>
        <end position="266"/>
    </location>
</feature>
<keyword evidence="6" id="KW-1185">Reference proteome</keyword>
<comment type="caution">
    <text evidence="5">The sequence shown here is derived from an EMBL/GenBank/DDBJ whole genome shotgun (WGS) entry which is preliminary data.</text>
</comment>
<protein>
    <recommendedName>
        <fullName evidence="7">MFS transporter</fullName>
    </recommendedName>
</protein>
<evidence type="ECO:0000313" key="6">
    <source>
        <dbReference type="Proteomes" id="UP000036270"/>
    </source>
</evidence>
<evidence type="ECO:0000256" key="1">
    <source>
        <dbReference type="ARBA" id="ARBA00022692"/>
    </source>
</evidence>
<keyword evidence="2 4" id="KW-1133">Transmembrane helix</keyword>
<dbReference type="Proteomes" id="UP000036270">
    <property type="component" value="Unassembled WGS sequence"/>
</dbReference>
<dbReference type="SUPFAM" id="SSF103473">
    <property type="entry name" value="MFS general substrate transporter"/>
    <property type="match status" value="1"/>
</dbReference>